<evidence type="ECO:0000313" key="1">
    <source>
        <dbReference type="EMBL" id="KAK8768884.1"/>
    </source>
</evidence>
<name>A0AAQ4E2E4_AMBAM</name>
<gene>
    <name evidence="1" type="ORF">V5799_014651</name>
</gene>
<proteinExistence type="predicted"/>
<dbReference type="Proteomes" id="UP001321473">
    <property type="component" value="Unassembled WGS sequence"/>
</dbReference>
<keyword evidence="2" id="KW-1185">Reference proteome</keyword>
<reference evidence="1 2" key="1">
    <citation type="journal article" date="2023" name="Arcadia Sci">
        <title>De novo assembly of a long-read Amblyomma americanum tick genome.</title>
        <authorList>
            <person name="Chou S."/>
            <person name="Poskanzer K.E."/>
            <person name="Rollins M."/>
            <person name="Thuy-Boun P.S."/>
        </authorList>
    </citation>
    <scope>NUCLEOTIDE SEQUENCE [LARGE SCALE GENOMIC DNA]</scope>
    <source>
        <strain evidence="1">F_SG_1</strain>
        <tissue evidence="1">Salivary glands</tissue>
    </source>
</reference>
<accession>A0AAQ4E2E4</accession>
<organism evidence="1 2">
    <name type="scientific">Amblyomma americanum</name>
    <name type="common">Lone star tick</name>
    <dbReference type="NCBI Taxonomy" id="6943"/>
    <lineage>
        <taxon>Eukaryota</taxon>
        <taxon>Metazoa</taxon>
        <taxon>Ecdysozoa</taxon>
        <taxon>Arthropoda</taxon>
        <taxon>Chelicerata</taxon>
        <taxon>Arachnida</taxon>
        <taxon>Acari</taxon>
        <taxon>Parasitiformes</taxon>
        <taxon>Ixodida</taxon>
        <taxon>Ixodoidea</taxon>
        <taxon>Ixodidae</taxon>
        <taxon>Amblyomminae</taxon>
        <taxon>Amblyomma</taxon>
    </lineage>
</organism>
<protein>
    <submittedName>
        <fullName evidence="1">Uncharacterized protein</fullName>
    </submittedName>
</protein>
<comment type="caution">
    <text evidence="1">The sequence shown here is derived from an EMBL/GenBank/DDBJ whole genome shotgun (WGS) entry which is preliminary data.</text>
</comment>
<evidence type="ECO:0000313" key="2">
    <source>
        <dbReference type="Proteomes" id="UP001321473"/>
    </source>
</evidence>
<dbReference type="AlphaFoldDB" id="A0AAQ4E2E4"/>
<dbReference type="EMBL" id="JARKHS020023315">
    <property type="protein sequence ID" value="KAK8768884.1"/>
    <property type="molecule type" value="Genomic_DNA"/>
</dbReference>
<sequence length="884" mass="95770">MEVPSPLLRTSTALFLSNKDPLDSASEGWEDRLDPRRSAPLEEALTEDETKVASARVTPSFLLHCLVTLLTQSCRGAVHKGDRWQAIATSISGLCLPGALELFSSLSHLPQGGSQLKQLLGQPSSKSLQRRVLRLIITATSQLLHSGCGYSHQSIRKYRVLSTLLDTCQPALDAGDSESVVETTCAALIFIRDAIRSFPSSEGSLNWVVEAVHRLGSHSSLQAMLRSSDCSSCLTVSGLLADIVLSLKRAKTARRQGVAFHHHDALLGTQLRHSMSEPSSGCCIASLCNILLNAPFLSTQALSRCGICCCMALDEVFVPLLSDFGSRSEEEKQQILQLLQKCLCAQLGLFTQACFTCRERQDRGDGMCATYSSLLNHGDADIQTSVGRHLLTVMEASRSPFRELICMQVALPCFLEFDFANAASAEPELNPLWFSVSAFSLLGADASSVFLPESLQTKLLYRLLMPSVAPVYRHAALVLIETLILAYVNSVKEEDDSGSMENSLLQPSVDGESNALAAFTQFLATETKEFLRKVRPLITMQSVESLNESATEESADPESAAHKESQLSTLAELWSSCRRVAQCSVVRSHLRTGSCCAEAYRFLLWLVDETVQAGPCSRKVFPALETLLALLLQLCPVRLWYQSEVDSSLASRAALFRHESSSASLLPAADDELGYEADSESSPDDYAASEGTLSVSREAELQESLVSLLVLFCRRSLSSQDLVAYMGLLKGTQSAFPQEEGDCHLGELPHGGASNQAVLVLPLADHGGWCPRREGFSLSFWLALRWSSVLGHEGSSRLHLVSLGCGPFLCELWAEDVEKGTVSLWLTQGGAAAVAEGAACNAASQCSFERALAGHGWHHLALAYHEHLPRSSGSETSSYASVSG</sequence>